<evidence type="ECO:0000256" key="5">
    <source>
        <dbReference type="ARBA" id="ARBA00041284"/>
    </source>
</evidence>
<evidence type="ECO:0000256" key="3">
    <source>
        <dbReference type="ARBA" id="ARBA00022490"/>
    </source>
</evidence>
<evidence type="ECO:0000313" key="8">
    <source>
        <dbReference type="EMBL" id="KAK5779033.1"/>
    </source>
</evidence>
<dbReference type="InterPro" id="IPR004328">
    <property type="entry name" value="BRO1_dom"/>
</dbReference>
<dbReference type="Pfam" id="PF03097">
    <property type="entry name" value="BRO1"/>
    <property type="match status" value="1"/>
</dbReference>
<evidence type="ECO:0000256" key="1">
    <source>
        <dbReference type="ARBA" id="ARBA00004177"/>
    </source>
</evidence>
<dbReference type="Gene3D" id="1.20.140.50">
    <property type="entry name" value="alix/aip1 like domains"/>
    <property type="match status" value="1"/>
</dbReference>
<evidence type="ECO:0000256" key="4">
    <source>
        <dbReference type="ARBA" id="ARBA00022753"/>
    </source>
</evidence>
<comment type="subcellular location">
    <subcellularLocation>
        <location evidence="2">Cytoplasm</location>
    </subcellularLocation>
    <subcellularLocation>
        <location evidence="1">Endosome</location>
    </subcellularLocation>
</comment>
<keyword evidence="9" id="KW-1185">Reference proteome</keyword>
<evidence type="ECO:0000313" key="9">
    <source>
        <dbReference type="Proteomes" id="UP001306508"/>
    </source>
</evidence>
<gene>
    <name evidence="8" type="ORF">RI543_003653</name>
</gene>
<dbReference type="Pfam" id="PF13949">
    <property type="entry name" value="ALIX_LYPXL_bnd"/>
    <property type="match status" value="1"/>
</dbReference>
<dbReference type="InterPro" id="IPR025304">
    <property type="entry name" value="ALIX_V_dom"/>
</dbReference>
<dbReference type="PANTHER" id="PTHR23030">
    <property type="entry name" value="PCD6 INTERACTING PROTEIN-RELATED"/>
    <property type="match status" value="1"/>
</dbReference>
<dbReference type="EMBL" id="JAWIZZ010000048">
    <property type="protein sequence ID" value="KAK5779033.1"/>
    <property type="molecule type" value="Genomic_DNA"/>
</dbReference>
<dbReference type="Gene3D" id="1.25.40.280">
    <property type="entry name" value="alix/aip1 like domains"/>
    <property type="match status" value="1"/>
</dbReference>
<evidence type="ECO:0000256" key="6">
    <source>
        <dbReference type="SAM" id="MobiDB-lite"/>
    </source>
</evidence>
<dbReference type="AlphaFoldDB" id="A0AAN7WFY0"/>
<dbReference type="SMART" id="SM01041">
    <property type="entry name" value="BRO1"/>
    <property type="match status" value="1"/>
</dbReference>
<dbReference type="GO" id="GO:0005768">
    <property type="term" value="C:endosome"/>
    <property type="evidence" value="ECO:0007669"/>
    <property type="project" value="UniProtKB-SubCell"/>
</dbReference>
<accession>A0AAN7WFY0</accession>
<feature type="domain" description="BRO1" evidence="7">
    <location>
        <begin position="3"/>
        <end position="402"/>
    </location>
</feature>
<evidence type="ECO:0000256" key="2">
    <source>
        <dbReference type="ARBA" id="ARBA00004496"/>
    </source>
</evidence>
<keyword evidence="4" id="KW-0967">Endosome</keyword>
<proteinExistence type="predicted"/>
<reference evidence="9" key="1">
    <citation type="submission" date="2023-07" db="EMBL/GenBank/DDBJ databases">
        <title>A draft genome of Kazachstania heterogenica Y-27499.</title>
        <authorList>
            <person name="Donic C."/>
            <person name="Kralova J.S."/>
            <person name="Fidel L."/>
            <person name="Ben-Dor S."/>
            <person name="Jung S."/>
        </authorList>
    </citation>
    <scope>NUCLEOTIDE SEQUENCE [LARGE SCALE GENOMIC DNA]</scope>
    <source>
        <strain evidence="9">Y27499</strain>
    </source>
</reference>
<dbReference type="CDD" id="cd09242">
    <property type="entry name" value="BRO1_ScBro1_like"/>
    <property type="match status" value="1"/>
</dbReference>
<dbReference type="Proteomes" id="UP001306508">
    <property type="component" value="Unassembled WGS sequence"/>
</dbReference>
<name>A0AAN7WFY0_9SACH</name>
<evidence type="ECO:0000259" key="7">
    <source>
        <dbReference type="PROSITE" id="PS51180"/>
    </source>
</evidence>
<dbReference type="GO" id="GO:0043328">
    <property type="term" value="P:protein transport to vacuole involved in ubiquitin-dependent protein catabolic process via the multivesicular body sorting pathway"/>
    <property type="evidence" value="ECO:0007669"/>
    <property type="project" value="TreeGrafter"/>
</dbReference>
<dbReference type="PANTHER" id="PTHR23030:SF30">
    <property type="entry name" value="TYROSINE-PROTEIN PHOSPHATASE NON-RECEPTOR TYPE 23"/>
    <property type="match status" value="1"/>
</dbReference>
<dbReference type="PROSITE" id="PS51180">
    <property type="entry name" value="BRO1"/>
    <property type="match status" value="1"/>
</dbReference>
<feature type="region of interest" description="Disordered" evidence="6">
    <location>
        <begin position="712"/>
        <end position="736"/>
    </location>
</feature>
<organism evidence="8 9">
    <name type="scientific">Arxiozyma heterogenica</name>
    <dbReference type="NCBI Taxonomy" id="278026"/>
    <lineage>
        <taxon>Eukaryota</taxon>
        <taxon>Fungi</taxon>
        <taxon>Dikarya</taxon>
        <taxon>Ascomycota</taxon>
        <taxon>Saccharomycotina</taxon>
        <taxon>Saccharomycetes</taxon>
        <taxon>Saccharomycetales</taxon>
        <taxon>Saccharomycetaceae</taxon>
        <taxon>Arxiozyma</taxon>
    </lineage>
</organism>
<keyword evidence="3" id="KW-0963">Cytoplasm</keyword>
<sequence length="905" mass="103962">MKPSIIKLHAKDTEGIDWKKVLSSYLKKNYGPQQWSYFFDEALAKELNHLRTNANSELAPESLLEQNLKYYCFIEQLDMRLGNRSTQLKLNFTWYDVDYSTNTKVDTKYTQHTLTFEKSCIIFNIGTLFTQVAEETLVDDYKKSITAMTKAIACFTYLAENFFNSPSIDLHAENTQFLANLCHAQAQELFLLKLINNPSTTEKQSSLISKLAITTYELYDQCSTFLKKPEGGIIVYGEPRWNTNLSCKAYLYRSIAAHYYSISLEQQNKFGEAIAFSKYAHTSLISALPFKAWLKDYIDFNGLKETIELKTQQLIKDNDYIYHDSIPQGALLETIKAMDAIRPIKWNELVDPYMQSVSEKCNILYKGIVPMKVYEKESIYSEQKASLLRREVEANDTSNLEFDSFIEYTKLPVLLTDLEKRYKSGRLNNKENPQLEFMRDQLRLFSKNVQSSVYSDIQEQTKLITTKRKEIVDTLSQLPESQKENTVKIKSSLLEASKSDEKLLSLVKPYLTELSLLMDNNTLWSQFNQYDDPASSEPSLLDIDDTKTEKILQELNGVKLLYVNLTNLKQERNAILLELKEAINNDDITSKLINLKNAADTEIQELFNKELEKFEPLSSRLEAAIYKQVSLINEIKIDLDKIFTMSGFREKNMEETKREKERKHFFDNLEKAATNFSIFASDIQKGLYFYDRLLSMSKELLESSKTNANNSIFSNNNNLPSPVPPTLPEQPSKLKNKPTINSYVGNSLDSLMNNLDNQFGNLNINSSVPNPNMTNAGLPPKPPKKIDSITGVNNYYTVQSAPEVPARTYHHNVPSIPLPPSSEKNISLLDSSTTFTRSFVDEPPAYSNHRNAPQVPLRQPVSEHSNILDNNAPYEDEERELQRNPTAFYNKSPVFDENMYFKYGK</sequence>
<protein>
    <recommendedName>
        <fullName evidence="5">BRO domain-containing protein 1</fullName>
    </recommendedName>
</protein>
<dbReference type="Gene3D" id="1.20.120.560">
    <property type="entry name" value="alix/aip1 in complex with the ypdl late domain"/>
    <property type="match status" value="1"/>
</dbReference>
<comment type="caution">
    <text evidence="8">The sequence shown here is derived from an EMBL/GenBank/DDBJ whole genome shotgun (WGS) entry which is preliminary data.</text>
</comment>
<dbReference type="InterPro" id="IPR038499">
    <property type="entry name" value="BRO1_sf"/>
</dbReference>